<organism evidence="2 3">
    <name type="scientific">Carya illinoinensis</name>
    <name type="common">Pecan</name>
    <dbReference type="NCBI Taxonomy" id="32201"/>
    <lineage>
        <taxon>Eukaryota</taxon>
        <taxon>Viridiplantae</taxon>
        <taxon>Streptophyta</taxon>
        <taxon>Embryophyta</taxon>
        <taxon>Tracheophyta</taxon>
        <taxon>Spermatophyta</taxon>
        <taxon>Magnoliopsida</taxon>
        <taxon>eudicotyledons</taxon>
        <taxon>Gunneridae</taxon>
        <taxon>Pentapetalae</taxon>
        <taxon>rosids</taxon>
        <taxon>fabids</taxon>
        <taxon>Fagales</taxon>
        <taxon>Juglandaceae</taxon>
        <taxon>Carya</taxon>
    </lineage>
</organism>
<protein>
    <submittedName>
        <fullName evidence="2">Uncharacterized protein</fullName>
    </submittedName>
</protein>
<reference evidence="2" key="1">
    <citation type="submission" date="2020-12" db="EMBL/GenBank/DDBJ databases">
        <title>WGS assembly of Carya illinoinensis cv. Pawnee.</title>
        <authorList>
            <person name="Platts A."/>
            <person name="Shu S."/>
            <person name="Wright S."/>
            <person name="Barry K."/>
            <person name="Edger P."/>
            <person name="Pires J.C."/>
            <person name="Schmutz J."/>
        </authorList>
    </citation>
    <scope>NUCLEOTIDE SEQUENCE</scope>
    <source>
        <tissue evidence="2">Leaf</tissue>
    </source>
</reference>
<proteinExistence type="predicted"/>
<evidence type="ECO:0000313" key="2">
    <source>
        <dbReference type="EMBL" id="KAG6626856.1"/>
    </source>
</evidence>
<dbReference type="Proteomes" id="UP000811609">
    <property type="component" value="Chromosome 15"/>
</dbReference>
<dbReference type="EMBL" id="CM031823">
    <property type="protein sequence ID" value="KAG6626856.1"/>
    <property type="molecule type" value="Genomic_DNA"/>
</dbReference>
<gene>
    <name evidence="2" type="ORF">CIPAW_15G081300</name>
</gene>
<name>A0A8T1N590_CARIL</name>
<evidence type="ECO:0000313" key="3">
    <source>
        <dbReference type="Proteomes" id="UP000811609"/>
    </source>
</evidence>
<keyword evidence="3" id="KW-1185">Reference proteome</keyword>
<accession>A0A8T1N590</accession>
<dbReference type="AlphaFoldDB" id="A0A8T1N590"/>
<comment type="caution">
    <text evidence="2">The sequence shown here is derived from an EMBL/GenBank/DDBJ whole genome shotgun (WGS) entry which is preliminary data.</text>
</comment>
<keyword evidence="1" id="KW-0732">Signal</keyword>
<feature type="signal peptide" evidence="1">
    <location>
        <begin position="1"/>
        <end position="22"/>
    </location>
</feature>
<sequence>MRICRRLLLNISWQLWMNATKAQDWYSKQKDYDDKRDPYAVFNVLDTMLKDSFERLKTMRQSISLPDVGFQECTLEVNYAKHVHVIRDLCLVGKEGAARSMGSKKNDK</sequence>
<evidence type="ECO:0000256" key="1">
    <source>
        <dbReference type="SAM" id="SignalP"/>
    </source>
</evidence>
<feature type="chain" id="PRO_5035755005" evidence="1">
    <location>
        <begin position="23"/>
        <end position="108"/>
    </location>
</feature>